<dbReference type="InterPro" id="IPR040449">
    <property type="entry name" value="Peptidase_S66_N"/>
</dbReference>
<accession>A0A8J3VK38</accession>
<feature type="domain" description="LD-carboxypeptidase C-terminal" evidence="8">
    <location>
        <begin position="181"/>
        <end position="288"/>
    </location>
</feature>
<feature type="active site" description="Charge relay system" evidence="6">
    <location>
        <position position="273"/>
    </location>
</feature>
<feature type="domain" description="LD-carboxypeptidase N-terminal" evidence="7">
    <location>
        <begin position="16"/>
        <end position="132"/>
    </location>
</feature>
<dbReference type="PANTHER" id="PTHR30237">
    <property type="entry name" value="MURAMOYLTETRAPEPTIDE CARBOXYPEPTIDASE"/>
    <property type="match status" value="1"/>
</dbReference>
<dbReference type="GO" id="GO:0006508">
    <property type="term" value="P:proteolysis"/>
    <property type="evidence" value="ECO:0007669"/>
    <property type="project" value="UniProtKB-KW"/>
</dbReference>
<evidence type="ECO:0000256" key="5">
    <source>
        <dbReference type="ARBA" id="ARBA00022825"/>
    </source>
</evidence>
<proteinExistence type="inferred from homology"/>
<dbReference type="CDD" id="cd07025">
    <property type="entry name" value="Peptidase_S66"/>
    <property type="match status" value="1"/>
</dbReference>
<dbReference type="InterPro" id="IPR027478">
    <property type="entry name" value="LdcA_N"/>
</dbReference>
<evidence type="ECO:0000259" key="7">
    <source>
        <dbReference type="Pfam" id="PF02016"/>
    </source>
</evidence>
<dbReference type="Pfam" id="PF17676">
    <property type="entry name" value="Peptidase_S66C"/>
    <property type="match status" value="1"/>
</dbReference>
<evidence type="ECO:0000313" key="10">
    <source>
        <dbReference type="Proteomes" id="UP000612899"/>
    </source>
</evidence>
<gene>
    <name evidence="9" type="ORF">Rhe02_74220</name>
</gene>
<keyword evidence="3" id="KW-0645">Protease</keyword>
<feature type="active site" description="Nucleophile" evidence="6">
    <location>
        <position position="112"/>
    </location>
</feature>
<comment type="similarity">
    <text evidence="1">Belongs to the peptidase S66 family.</text>
</comment>
<keyword evidence="10" id="KW-1185">Reference proteome</keyword>
<organism evidence="9 10">
    <name type="scientific">Rhizocola hellebori</name>
    <dbReference type="NCBI Taxonomy" id="1392758"/>
    <lineage>
        <taxon>Bacteria</taxon>
        <taxon>Bacillati</taxon>
        <taxon>Actinomycetota</taxon>
        <taxon>Actinomycetes</taxon>
        <taxon>Micromonosporales</taxon>
        <taxon>Micromonosporaceae</taxon>
        <taxon>Rhizocola</taxon>
    </lineage>
</organism>
<dbReference type="InterPro" id="IPR029062">
    <property type="entry name" value="Class_I_gatase-like"/>
</dbReference>
<dbReference type="SUPFAM" id="SSF141986">
    <property type="entry name" value="LD-carboxypeptidase A C-terminal domain-like"/>
    <property type="match status" value="1"/>
</dbReference>
<comment type="caution">
    <text evidence="9">The sequence shown here is derived from an EMBL/GenBank/DDBJ whole genome shotgun (WGS) entry which is preliminary data.</text>
</comment>
<reference evidence="9" key="1">
    <citation type="submission" date="2021-01" db="EMBL/GenBank/DDBJ databases">
        <title>Whole genome shotgun sequence of Rhizocola hellebori NBRC 109834.</title>
        <authorList>
            <person name="Komaki H."/>
            <person name="Tamura T."/>
        </authorList>
    </citation>
    <scope>NUCLEOTIDE SEQUENCE</scope>
    <source>
        <strain evidence="9">NBRC 109834</strain>
    </source>
</reference>
<dbReference type="SUPFAM" id="SSF52317">
    <property type="entry name" value="Class I glutamine amidotransferase-like"/>
    <property type="match status" value="1"/>
</dbReference>
<dbReference type="InterPro" id="IPR040921">
    <property type="entry name" value="Peptidase_S66C"/>
</dbReference>
<keyword evidence="4" id="KW-0378">Hydrolase</keyword>
<evidence type="ECO:0000256" key="1">
    <source>
        <dbReference type="ARBA" id="ARBA00010233"/>
    </source>
</evidence>
<dbReference type="Proteomes" id="UP000612899">
    <property type="component" value="Unassembled WGS sequence"/>
</dbReference>
<protein>
    <submittedName>
        <fullName evidence="9">Peptidase S66</fullName>
    </submittedName>
</protein>
<dbReference type="InterPro" id="IPR027461">
    <property type="entry name" value="Carboxypeptidase_A_C_sf"/>
</dbReference>
<dbReference type="Gene3D" id="3.50.30.60">
    <property type="entry name" value="LD-carboxypeptidase A C-terminal domain-like"/>
    <property type="match status" value="1"/>
</dbReference>
<feature type="active site" description="Charge relay system" evidence="6">
    <location>
        <position position="211"/>
    </location>
</feature>
<dbReference type="GO" id="GO:0008236">
    <property type="term" value="F:serine-type peptidase activity"/>
    <property type="evidence" value="ECO:0007669"/>
    <property type="project" value="UniProtKB-KW"/>
</dbReference>
<dbReference type="InterPro" id="IPR003507">
    <property type="entry name" value="S66_fam"/>
</dbReference>
<keyword evidence="5" id="KW-0720">Serine protease</keyword>
<dbReference type="PIRSF" id="PIRSF028757">
    <property type="entry name" value="LD-carboxypeptidase"/>
    <property type="match status" value="1"/>
</dbReference>
<dbReference type="EMBL" id="BONY01000066">
    <property type="protein sequence ID" value="GIH09355.1"/>
    <property type="molecule type" value="Genomic_DNA"/>
</dbReference>
<evidence type="ECO:0000256" key="4">
    <source>
        <dbReference type="ARBA" id="ARBA00022801"/>
    </source>
</evidence>
<evidence type="ECO:0000256" key="6">
    <source>
        <dbReference type="PIRSR" id="PIRSR028757-1"/>
    </source>
</evidence>
<keyword evidence="2" id="KW-0121">Carboxypeptidase</keyword>
<dbReference type="GO" id="GO:0004180">
    <property type="term" value="F:carboxypeptidase activity"/>
    <property type="evidence" value="ECO:0007669"/>
    <property type="project" value="UniProtKB-KW"/>
</dbReference>
<evidence type="ECO:0000313" key="9">
    <source>
        <dbReference type="EMBL" id="GIH09355.1"/>
    </source>
</evidence>
<evidence type="ECO:0000256" key="3">
    <source>
        <dbReference type="ARBA" id="ARBA00022670"/>
    </source>
</evidence>
<sequence>MRGMIRPSPLRPGDAVALVSPSGPVPADRVDAAIAVITSWGLVPRVYPHVLERHGYFGGTDHQRRGDLSDALRDPQIRAVWCTRGGYGMQRIVDELDLTAVIADPKLVIGFSDITALHLALWRQARLATIHGAVAAQLDKGASSVTALGVKRVLMTCEPVRIEADPAEGTHSVRVAGRADGHLLGGNLSLLAASVGTPDFPDLSGAILLIEDVDEAPYRVDRMLTHLLRAGVLQGLAGVAIGQFTNCGEVAGVIAERLAPLGLPLLGGLPIGHGDQHLAVPLGTSATLDADAGTLLVAPATAE</sequence>
<dbReference type="PANTHER" id="PTHR30237:SF2">
    <property type="entry name" value="MUREIN TETRAPEPTIDE CARBOXYPEPTIDASE"/>
    <property type="match status" value="1"/>
</dbReference>
<dbReference type="Pfam" id="PF02016">
    <property type="entry name" value="Peptidase_S66"/>
    <property type="match status" value="1"/>
</dbReference>
<evidence type="ECO:0000259" key="8">
    <source>
        <dbReference type="Pfam" id="PF17676"/>
    </source>
</evidence>
<name>A0A8J3VK38_9ACTN</name>
<dbReference type="Gene3D" id="3.40.50.10740">
    <property type="entry name" value="Class I glutamine amidotransferase-like"/>
    <property type="match status" value="1"/>
</dbReference>
<dbReference type="AlphaFoldDB" id="A0A8J3VK38"/>
<evidence type="ECO:0000256" key="2">
    <source>
        <dbReference type="ARBA" id="ARBA00022645"/>
    </source>
</evidence>